<evidence type="ECO:0000313" key="9">
    <source>
        <dbReference type="Proteomes" id="UP000234275"/>
    </source>
</evidence>
<dbReference type="GO" id="GO:0004553">
    <property type="term" value="F:hydrolase activity, hydrolyzing O-glycosyl compounds"/>
    <property type="evidence" value="ECO:0007669"/>
    <property type="project" value="InterPro"/>
</dbReference>
<dbReference type="InterPro" id="IPR023296">
    <property type="entry name" value="Glyco_hydro_beta-prop_sf"/>
</dbReference>
<dbReference type="GeneID" id="36553069"/>
<dbReference type="AlphaFoldDB" id="A0A2I2GKW0"/>
<proteinExistence type="inferred from homology"/>
<protein>
    <submittedName>
        <fullName evidence="8">Arabinanase/levansucrase/invertase</fullName>
    </submittedName>
</protein>
<evidence type="ECO:0000256" key="6">
    <source>
        <dbReference type="SAM" id="MobiDB-lite"/>
    </source>
</evidence>
<gene>
    <name evidence="8" type="ORF">P170DRAFT_376432</name>
</gene>
<organism evidence="8 9">
    <name type="scientific">Aspergillus steynii IBT 23096</name>
    <dbReference type="NCBI Taxonomy" id="1392250"/>
    <lineage>
        <taxon>Eukaryota</taxon>
        <taxon>Fungi</taxon>
        <taxon>Dikarya</taxon>
        <taxon>Ascomycota</taxon>
        <taxon>Pezizomycotina</taxon>
        <taxon>Eurotiomycetes</taxon>
        <taxon>Eurotiomycetidae</taxon>
        <taxon>Eurotiales</taxon>
        <taxon>Aspergillaceae</taxon>
        <taxon>Aspergillus</taxon>
        <taxon>Aspergillus subgen. Circumdati</taxon>
    </lineage>
</organism>
<reference evidence="8 9" key="1">
    <citation type="submission" date="2016-12" db="EMBL/GenBank/DDBJ databases">
        <title>The genomes of Aspergillus section Nigri reveals drivers in fungal speciation.</title>
        <authorList>
            <consortium name="DOE Joint Genome Institute"/>
            <person name="Vesth T.C."/>
            <person name="Nybo J."/>
            <person name="Theobald S."/>
            <person name="Brandl J."/>
            <person name="Frisvad J.C."/>
            <person name="Nielsen K.F."/>
            <person name="Lyhne E.K."/>
            <person name="Kogle M.E."/>
            <person name="Kuo A."/>
            <person name="Riley R."/>
            <person name="Clum A."/>
            <person name="Nolan M."/>
            <person name="Lipzen A."/>
            <person name="Salamov A."/>
            <person name="Henrissat B."/>
            <person name="Wiebenga A."/>
            <person name="De Vries R.P."/>
            <person name="Grigoriev I.V."/>
            <person name="Mortensen U.H."/>
            <person name="Andersen M.R."/>
            <person name="Baker S.E."/>
        </authorList>
    </citation>
    <scope>NUCLEOTIDE SEQUENCE [LARGE SCALE GENOMIC DNA]</scope>
    <source>
        <strain evidence="8 9">IBT 23096</strain>
    </source>
</reference>
<dbReference type="GO" id="GO:0005975">
    <property type="term" value="P:carbohydrate metabolic process"/>
    <property type="evidence" value="ECO:0007669"/>
    <property type="project" value="InterPro"/>
</dbReference>
<comment type="similarity">
    <text evidence="1 5">Belongs to the glycosyl hydrolase 43 family.</text>
</comment>
<sequence length="325" mass="35589">MFSLRAVLQFFLSALLVQSAVADTFSNPLKDPNGSDPFIVYVDGYYYLTTTTWTDVQLTRSPTLEGLKDGENKVVWKDSNPNRCCSVWAPEIHEIDGTWYLYYTAGSSDSLDNQRAHVLKGGSNPWDTYEYLGQLTPEWGIDGTVLVIDSQNYFIWSCMEDGIQSNCIATLDTPSTIGEKHILSQPLEDWERVEAPVNEGAAPLYHDGKVWVAYSASYCWTANYSLALLTYDGAGDPLDQGSWTKSAGPLFTSANGNYGTGHNGFFTSPDGSQVWNVFHATSASEGACDGNRYAMALEVKWNEDGTPSLGEAPDLSAVLEGPSGE</sequence>
<evidence type="ECO:0000256" key="4">
    <source>
        <dbReference type="ARBA" id="ARBA00023295"/>
    </source>
</evidence>
<name>A0A2I2GKW0_9EURO</name>
<dbReference type="STRING" id="1392250.A0A2I2GKW0"/>
<dbReference type="InterPro" id="IPR016828">
    <property type="entry name" value="Alpha-L-arabinofuranosidase"/>
</dbReference>
<keyword evidence="2 7" id="KW-0732">Signal</keyword>
<keyword evidence="4 5" id="KW-0326">Glycosidase</keyword>
<dbReference type="RefSeq" id="XP_024708825.1">
    <property type="nucleotide sequence ID" value="XM_024845369.1"/>
</dbReference>
<feature type="signal peptide" evidence="7">
    <location>
        <begin position="1"/>
        <end position="22"/>
    </location>
</feature>
<dbReference type="Gene3D" id="2.115.10.20">
    <property type="entry name" value="Glycosyl hydrolase domain, family 43"/>
    <property type="match status" value="1"/>
</dbReference>
<dbReference type="OrthoDB" id="272289at2759"/>
<evidence type="ECO:0000256" key="3">
    <source>
        <dbReference type="ARBA" id="ARBA00022801"/>
    </source>
</evidence>
<accession>A0A2I2GKW0</accession>
<evidence type="ECO:0000256" key="7">
    <source>
        <dbReference type="SAM" id="SignalP"/>
    </source>
</evidence>
<feature type="chain" id="PRO_5014172524" evidence="7">
    <location>
        <begin position="23"/>
        <end position="325"/>
    </location>
</feature>
<dbReference type="Pfam" id="PF04616">
    <property type="entry name" value="Glyco_hydro_43"/>
    <property type="match status" value="1"/>
</dbReference>
<dbReference type="SUPFAM" id="SSF75005">
    <property type="entry name" value="Arabinanase/levansucrase/invertase"/>
    <property type="match status" value="1"/>
</dbReference>
<evidence type="ECO:0000256" key="2">
    <source>
        <dbReference type="ARBA" id="ARBA00022729"/>
    </source>
</evidence>
<dbReference type="PIRSF" id="PIRSF025414">
    <property type="entry name" value="Alpha-L-arabinofuranosidase"/>
    <property type="match status" value="1"/>
</dbReference>
<keyword evidence="9" id="KW-1185">Reference proteome</keyword>
<evidence type="ECO:0000313" key="8">
    <source>
        <dbReference type="EMBL" id="PLB53523.1"/>
    </source>
</evidence>
<dbReference type="EMBL" id="MSFO01000002">
    <property type="protein sequence ID" value="PLB53523.1"/>
    <property type="molecule type" value="Genomic_DNA"/>
</dbReference>
<dbReference type="VEuPathDB" id="FungiDB:P170DRAFT_376432"/>
<dbReference type="PANTHER" id="PTHR43817">
    <property type="entry name" value="GLYCOSYL HYDROLASE"/>
    <property type="match status" value="1"/>
</dbReference>
<dbReference type="CDD" id="cd18820">
    <property type="entry name" value="GH43_LbAraf43-like"/>
    <property type="match status" value="1"/>
</dbReference>
<evidence type="ECO:0000256" key="1">
    <source>
        <dbReference type="ARBA" id="ARBA00009865"/>
    </source>
</evidence>
<dbReference type="Proteomes" id="UP000234275">
    <property type="component" value="Unassembled WGS sequence"/>
</dbReference>
<dbReference type="InterPro" id="IPR006710">
    <property type="entry name" value="Glyco_hydro_43"/>
</dbReference>
<comment type="caution">
    <text evidence="8">The sequence shown here is derived from an EMBL/GenBank/DDBJ whole genome shotgun (WGS) entry which is preliminary data.</text>
</comment>
<dbReference type="PANTHER" id="PTHR43817:SF1">
    <property type="entry name" value="HYDROLASE, FAMILY 43, PUTATIVE (AFU_ORTHOLOGUE AFUA_3G01660)-RELATED"/>
    <property type="match status" value="1"/>
</dbReference>
<keyword evidence="3 5" id="KW-0378">Hydrolase</keyword>
<evidence type="ECO:0000256" key="5">
    <source>
        <dbReference type="RuleBase" id="RU361187"/>
    </source>
</evidence>
<feature type="region of interest" description="Disordered" evidence="6">
    <location>
        <begin position="305"/>
        <end position="325"/>
    </location>
</feature>